<dbReference type="RefSeq" id="WP_014499263.1">
    <property type="nucleotide sequence ID" value="NC_017256.1"/>
</dbReference>
<dbReference type="PROSITE" id="PS00611">
    <property type="entry name" value="HISOL_DEHYDROGENASE"/>
    <property type="match status" value="1"/>
</dbReference>
<evidence type="ECO:0000256" key="6">
    <source>
        <dbReference type="ARBA" id="ARBA00022723"/>
    </source>
</evidence>
<feature type="binding site" evidence="10 15">
    <location>
        <position position="420"/>
    </location>
    <ligand>
        <name>Zn(2+)</name>
        <dbReference type="ChEBI" id="CHEBI:29105"/>
    </ligand>
</feature>
<dbReference type="OrthoDB" id="9805269at2"/>
<comment type="pathway">
    <text evidence="2 10 11">Amino-acid biosynthesis; L-histidine biosynthesis; L-histidine from 5-phospho-alpha-D-ribose 1-diphosphate: step 9/9.</text>
</comment>
<protein>
    <recommendedName>
        <fullName evidence="5 10">Histidinol dehydrogenase</fullName>
        <shortName evidence="10 11">HDH</shortName>
        <ecNumber evidence="5 10">1.1.1.23</ecNumber>
    </recommendedName>
</protein>
<dbReference type="CDD" id="cd06572">
    <property type="entry name" value="Histidinol_dh"/>
    <property type="match status" value="1"/>
</dbReference>
<feature type="binding site" evidence="10 14">
    <location>
        <position position="263"/>
    </location>
    <ligand>
        <name>substrate</name>
    </ligand>
</feature>
<evidence type="ECO:0000256" key="13">
    <source>
        <dbReference type="PIRSR" id="PIRSR000099-2"/>
    </source>
</evidence>
<sequence length="435" mass="48004">MKYFKNMIYWDKINSTEQKKIISRPFLKNNNFIKKIVTEIIENVKNLGDEALKKYTILFDKYDLNVFQIPKKQIFSSSSFLNKDLKNSIEIAKKNITLFHEAQISSTIDIETEIGVRCQQINLPLNRIGIYIPGGTAPLFSTVLMLAIPAKIAGCKEIVLCSPPPVSNEILYTAHVCGIDNIFQVGGAQAIAALSFGTETIPKVDKIFGPGNAYVTEAKLQVSSSFNGTAIDMLAGPSELLIIADDTANPDFIAADLLSQAEHGMSSQVILLTPYIELAQKVIFSLNIQLNKLSRLSEMLTALKNSTIIITKNLSECIKISNMYAPEHLIIQTKSPREVLNYISNASSIFLGLWSPESAGDYASGTNHVLPTYGKSIANSSLGLADFQKRILVQELTTQGLITLSNTLEILSSAEKLEAHKNAVRIRVDFLKEKI</sequence>
<feature type="binding site" evidence="10 14">
    <location>
        <position position="415"/>
    </location>
    <ligand>
        <name>substrate</name>
    </ligand>
</feature>
<evidence type="ECO:0000256" key="3">
    <source>
        <dbReference type="ARBA" id="ARBA00010178"/>
    </source>
</evidence>
<dbReference type="PANTHER" id="PTHR21256">
    <property type="entry name" value="HISTIDINOL DEHYDROGENASE HDH"/>
    <property type="match status" value="1"/>
</dbReference>
<dbReference type="PATRIC" id="fig|1005090.4.peg.92"/>
<proteinExistence type="inferred from homology"/>
<feature type="binding site" evidence="10 15">
    <location>
        <position position="361"/>
    </location>
    <ligand>
        <name>Zn(2+)</name>
        <dbReference type="ChEBI" id="CHEBI:29105"/>
    </ligand>
</feature>
<evidence type="ECO:0000313" key="17">
    <source>
        <dbReference type="EMBL" id="AEO08463.1"/>
    </source>
</evidence>
<keyword evidence="7 10" id="KW-0862">Zinc</keyword>
<name>G2LMH5_9GAMM</name>
<comment type="similarity">
    <text evidence="3 10 11 16">Belongs to the histidinol dehydrogenase family.</text>
</comment>
<dbReference type="NCBIfam" id="TIGR00069">
    <property type="entry name" value="hisD"/>
    <property type="match status" value="1"/>
</dbReference>
<dbReference type="InterPro" id="IPR016161">
    <property type="entry name" value="Ald_DH/histidinol_DH"/>
</dbReference>
<feature type="binding site" evidence="10 15">
    <location>
        <position position="263"/>
    </location>
    <ligand>
        <name>Zn(2+)</name>
        <dbReference type="ChEBI" id="CHEBI:29105"/>
    </ligand>
</feature>
<dbReference type="Gene3D" id="3.40.50.1980">
    <property type="entry name" value="Nitrogenase molybdenum iron protein domain"/>
    <property type="match status" value="2"/>
</dbReference>
<dbReference type="EC" id="1.1.1.23" evidence="5 10"/>
<dbReference type="eggNOG" id="COG0141">
    <property type="taxonomic scope" value="Bacteria"/>
</dbReference>
<dbReference type="Gene3D" id="1.20.5.1300">
    <property type="match status" value="1"/>
</dbReference>
<feature type="binding site" evidence="10 14">
    <location>
        <position position="361"/>
    </location>
    <ligand>
        <name>substrate</name>
    </ligand>
</feature>
<gene>
    <name evidence="10 17" type="primary">hisD</name>
    <name evidence="17" type="ORF">BAKON_099</name>
</gene>
<dbReference type="PIRSF" id="PIRSF000099">
    <property type="entry name" value="Histidinol_dh"/>
    <property type="match status" value="1"/>
</dbReference>
<comment type="catalytic activity">
    <reaction evidence="9 10 11">
        <text>L-histidinol + 2 NAD(+) + H2O = L-histidine + 2 NADH + 3 H(+)</text>
        <dbReference type="Rhea" id="RHEA:20641"/>
        <dbReference type="ChEBI" id="CHEBI:15377"/>
        <dbReference type="ChEBI" id="CHEBI:15378"/>
        <dbReference type="ChEBI" id="CHEBI:57540"/>
        <dbReference type="ChEBI" id="CHEBI:57595"/>
        <dbReference type="ChEBI" id="CHEBI:57699"/>
        <dbReference type="ChEBI" id="CHEBI:57945"/>
        <dbReference type="EC" id="1.1.1.23"/>
    </reaction>
</comment>
<dbReference type="Proteomes" id="UP000001269">
    <property type="component" value="Chromosome"/>
</dbReference>
<evidence type="ECO:0000256" key="8">
    <source>
        <dbReference type="ARBA" id="ARBA00023002"/>
    </source>
</evidence>
<dbReference type="GO" id="GO:0051287">
    <property type="term" value="F:NAD binding"/>
    <property type="evidence" value="ECO:0007669"/>
    <property type="project" value="InterPro"/>
</dbReference>
<dbReference type="FunFam" id="3.40.50.1980:FF:000001">
    <property type="entry name" value="Histidinol dehydrogenase"/>
    <property type="match status" value="1"/>
</dbReference>
<evidence type="ECO:0000256" key="16">
    <source>
        <dbReference type="RuleBase" id="RU004175"/>
    </source>
</evidence>
<dbReference type="HAMAP" id="MF_01024">
    <property type="entry name" value="HisD"/>
    <property type="match status" value="1"/>
</dbReference>
<keyword evidence="6 10" id="KW-0479">Metal-binding</keyword>
<dbReference type="PANTHER" id="PTHR21256:SF2">
    <property type="entry name" value="HISTIDINE BIOSYNTHESIS TRIFUNCTIONAL PROTEIN"/>
    <property type="match status" value="1"/>
</dbReference>
<evidence type="ECO:0000256" key="1">
    <source>
        <dbReference type="ARBA" id="ARBA00003850"/>
    </source>
</evidence>
<comment type="function">
    <text evidence="1 10 11">Catalyzes the sequential NAD-dependent oxidations of L-histidinol to L-histidinaldehyde and then to L-histidine.</text>
</comment>
<evidence type="ECO:0000256" key="7">
    <source>
        <dbReference type="ARBA" id="ARBA00022833"/>
    </source>
</evidence>
<dbReference type="InterPro" id="IPR022695">
    <property type="entry name" value="Histidinol_DH_monofunct"/>
</dbReference>
<evidence type="ECO:0000256" key="12">
    <source>
        <dbReference type="PIRSR" id="PIRSR000099-1"/>
    </source>
</evidence>
<dbReference type="GO" id="GO:0004399">
    <property type="term" value="F:histidinol dehydrogenase activity"/>
    <property type="evidence" value="ECO:0007669"/>
    <property type="project" value="UniProtKB-UniRule"/>
</dbReference>
<feature type="active site" description="Proton acceptor" evidence="10 12">
    <location>
        <position position="327"/>
    </location>
</feature>
<dbReference type="InterPro" id="IPR001692">
    <property type="entry name" value="Histidinol_DH_CS"/>
</dbReference>
<evidence type="ECO:0000256" key="10">
    <source>
        <dbReference type="HAMAP-Rule" id="MF_01024"/>
    </source>
</evidence>
<evidence type="ECO:0000256" key="9">
    <source>
        <dbReference type="ARBA" id="ARBA00049489"/>
    </source>
</evidence>
<feature type="binding site" evidence="10 15">
    <location>
        <position position="260"/>
    </location>
    <ligand>
        <name>Zn(2+)</name>
        <dbReference type="ChEBI" id="CHEBI:29105"/>
    </ligand>
</feature>
<dbReference type="GO" id="GO:0000105">
    <property type="term" value="P:L-histidine biosynthetic process"/>
    <property type="evidence" value="ECO:0007669"/>
    <property type="project" value="UniProtKB-UniRule"/>
</dbReference>
<dbReference type="AlphaFoldDB" id="G2LMH5"/>
<accession>G2LMH5</accession>
<dbReference type="EMBL" id="CP002645">
    <property type="protein sequence ID" value="AEO08463.1"/>
    <property type="molecule type" value="Genomic_DNA"/>
</dbReference>
<comment type="subunit">
    <text evidence="4 10">Homodimer.</text>
</comment>
<dbReference type="Pfam" id="PF00815">
    <property type="entry name" value="Histidinol_dh"/>
    <property type="match status" value="1"/>
</dbReference>
<dbReference type="SUPFAM" id="SSF53720">
    <property type="entry name" value="ALDH-like"/>
    <property type="match status" value="1"/>
</dbReference>
<evidence type="ECO:0000256" key="5">
    <source>
        <dbReference type="ARBA" id="ARBA00012965"/>
    </source>
</evidence>
<feature type="binding site" evidence="10 14">
    <location>
        <position position="420"/>
    </location>
    <ligand>
        <name>substrate</name>
    </ligand>
</feature>
<evidence type="ECO:0000313" key="18">
    <source>
        <dbReference type="Proteomes" id="UP000001269"/>
    </source>
</evidence>
<evidence type="ECO:0000256" key="2">
    <source>
        <dbReference type="ARBA" id="ARBA00004940"/>
    </source>
</evidence>
<feature type="binding site" evidence="10 14">
    <location>
        <position position="238"/>
    </location>
    <ligand>
        <name>substrate</name>
    </ligand>
</feature>
<dbReference type="GO" id="GO:0008270">
    <property type="term" value="F:zinc ion binding"/>
    <property type="evidence" value="ECO:0007669"/>
    <property type="project" value="UniProtKB-UniRule"/>
</dbReference>
<dbReference type="KEGG" id="bak:BAKON_099"/>
<keyword evidence="10 11" id="KW-0520">NAD</keyword>
<comment type="cofactor">
    <cofactor evidence="10 15">
        <name>Zn(2+)</name>
        <dbReference type="ChEBI" id="CHEBI:29105"/>
    </cofactor>
    <text evidence="10 15">Binds 1 zinc ion per subunit.</text>
</comment>
<dbReference type="GO" id="GO:0005829">
    <property type="term" value="C:cytosol"/>
    <property type="evidence" value="ECO:0007669"/>
    <property type="project" value="TreeGrafter"/>
</dbReference>
<feature type="binding site" evidence="10 13">
    <location>
        <position position="189"/>
    </location>
    <ligand>
        <name>NAD(+)</name>
        <dbReference type="ChEBI" id="CHEBI:57540"/>
    </ligand>
</feature>
<evidence type="ECO:0000256" key="11">
    <source>
        <dbReference type="PIRNR" id="PIRNR000099"/>
    </source>
</evidence>
<reference evidence="17 18" key="1">
    <citation type="journal article" date="2011" name="PLoS Genet.">
        <title>Sequence conservation and functional constraint on intergenic spacers in reduced genomes of the obligate symbiont buchnera.</title>
        <authorList>
            <person name="Degnan P.H."/>
            <person name="Ochman H."/>
            <person name="Moran N.A."/>
        </authorList>
    </citation>
    <scope>NUCLEOTIDE SEQUENCE [LARGE SCALE GENOMIC DNA]</scope>
    <source>
        <strain evidence="17 18">Ak</strain>
    </source>
</reference>
<dbReference type="InterPro" id="IPR012131">
    <property type="entry name" value="Hstdl_DH"/>
</dbReference>
<keyword evidence="10 11" id="KW-0028">Amino-acid biosynthesis</keyword>
<evidence type="ECO:0000256" key="15">
    <source>
        <dbReference type="PIRSR" id="PIRSR000099-4"/>
    </source>
</evidence>
<dbReference type="PRINTS" id="PR00083">
    <property type="entry name" value="HOLDHDRGNASE"/>
</dbReference>
<feature type="binding site" evidence="10 14">
    <location>
        <position position="260"/>
    </location>
    <ligand>
        <name>substrate</name>
    </ligand>
</feature>
<feature type="binding site" evidence="10 13">
    <location>
        <position position="131"/>
    </location>
    <ligand>
        <name>NAD(+)</name>
        <dbReference type="ChEBI" id="CHEBI:57540"/>
    </ligand>
</feature>
<evidence type="ECO:0000256" key="14">
    <source>
        <dbReference type="PIRSR" id="PIRSR000099-3"/>
    </source>
</evidence>
<organism evidence="17 18">
    <name type="scientific">Buchnera aphidicola str. Ak</name>
    <name type="common">Acyrthosiphon kondoi</name>
    <dbReference type="NCBI Taxonomy" id="1005090"/>
    <lineage>
        <taxon>Bacteria</taxon>
        <taxon>Pseudomonadati</taxon>
        <taxon>Pseudomonadota</taxon>
        <taxon>Gammaproteobacteria</taxon>
        <taxon>Enterobacterales</taxon>
        <taxon>Erwiniaceae</taxon>
        <taxon>Buchnera</taxon>
    </lineage>
</organism>
<dbReference type="HOGENOM" id="CLU_006732_3_0_6"/>
<evidence type="ECO:0000256" key="4">
    <source>
        <dbReference type="ARBA" id="ARBA00011738"/>
    </source>
</evidence>
<dbReference type="UniPathway" id="UPA00031">
    <property type="reaction ID" value="UER00014"/>
</dbReference>
<keyword evidence="8 10" id="KW-0560">Oxidoreductase</keyword>
<dbReference type="STRING" id="1005090.BAKON_099"/>
<feature type="active site" description="Proton acceptor" evidence="10 12">
    <location>
        <position position="328"/>
    </location>
</feature>
<keyword evidence="10 11" id="KW-0368">Histidine biosynthesis</keyword>
<feature type="binding site" evidence="10 14">
    <location>
        <position position="328"/>
    </location>
    <ligand>
        <name>substrate</name>
    </ligand>
</feature>
<feature type="binding site" evidence="10 13">
    <location>
        <position position="212"/>
    </location>
    <ligand>
        <name>NAD(+)</name>
        <dbReference type="ChEBI" id="CHEBI:57540"/>
    </ligand>
</feature>